<gene>
    <name evidence="3" type="ORF">PI95_006235</name>
</gene>
<feature type="region of interest" description="Disordered" evidence="1">
    <location>
        <begin position="1"/>
        <end position="28"/>
    </location>
</feature>
<proteinExistence type="predicted"/>
<reference evidence="3 4" key="1">
    <citation type="journal article" date="2015" name="Genome Announc.">
        <title>Draft Genome Sequence of Cyanobacterium Hassallia byssoidea Strain VB512170, Isolated from Monuments in India.</title>
        <authorList>
            <person name="Singh D."/>
            <person name="Chandrababunaidu M.M."/>
            <person name="Panda A."/>
            <person name="Sen D."/>
            <person name="Bhattacharyya S."/>
            <person name="Adhikary S.P."/>
            <person name="Tripathy S."/>
        </authorList>
    </citation>
    <scope>NUCLEOTIDE SEQUENCE [LARGE SCALE GENOMIC DNA]</scope>
    <source>
        <strain evidence="3 4">VB512170</strain>
    </source>
</reference>
<evidence type="ECO:0000313" key="3">
    <source>
        <dbReference type="EMBL" id="NEU72178.1"/>
    </source>
</evidence>
<dbReference type="Proteomes" id="UP000031549">
    <property type="component" value="Unassembled WGS sequence"/>
</dbReference>
<dbReference type="EMBL" id="JTCM02000008">
    <property type="protein sequence ID" value="NEU72178.1"/>
    <property type="molecule type" value="Genomic_DNA"/>
</dbReference>
<organism evidence="3 4">
    <name type="scientific">Hassallia byssoidea VB512170</name>
    <dbReference type="NCBI Taxonomy" id="1304833"/>
    <lineage>
        <taxon>Bacteria</taxon>
        <taxon>Bacillati</taxon>
        <taxon>Cyanobacteriota</taxon>
        <taxon>Cyanophyceae</taxon>
        <taxon>Nostocales</taxon>
        <taxon>Tolypothrichaceae</taxon>
        <taxon>Hassallia</taxon>
    </lineage>
</organism>
<evidence type="ECO:0000256" key="1">
    <source>
        <dbReference type="SAM" id="MobiDB-lite"/>
    </source>
</evidence>
<feature type="compositionally biased region" description="Basic residues" evidence="1">
    <location>
        <begin position="13"/>
        <end position="28"/>
    </location>
</feature>
<sequence length="116" mass="13290">MKSITPAHEHNHTHAHPHPNLRPPKYKKPGSFDILSPLRRMVDNAQIKNARIAHLICTIIPCCCPFERSINLFGRTLHIPPMCKLNPLYDEFVGLRFRALAYLTDVCGEDVTKYIC</sequence>
<evidence type="ECO:0000259" key="2">
    <source>
        <dbReference type="Pfam" id="PF06967"/>
    </source>
</evidence>
<comment type="caution">
    <text evidence="3">The sequence shown here is derived from an EMBL/GenBank/DDBJ whole genome shotgun (WGS) entry which is preliminary data.</text>
</comment>
<dbReference type="InterPro" id="IPR009717">
    <property type="entry name" value="Mo-dep_Nase_C"/>
</dbReference>
<evidence type="ECO:0000313" key="4">
    <source>
        <dbReference type="Proteomes" id="UP000031549"/>
    </source>
</evidence>
<dbReference type="AlphaFoldDB" id="A0A846H5C5"/>
<name>A0A846H5C5_9CYAN</name>
<protein>
    <submittedName>
        <fullName evidence="3">Nitrogenase</fullName>
    </submittedName>
</protein>
<feature type="domain" description="Mo-dependent nitrogenase C-terminal" evidence="2">
    <location>
        <begin position="34"/>
        <end position="115"/>
    </location>
</feature>
<dbReference type="Pfam" id="PF06967">
    <property type="entry name" value="Mo-nitro_C"/>
    <property type="match status" value="1"/>
</dbReference>
<keyword evidence="4" id="KW-1185">Reference proteome</keyword>
<dbReference type="RefSeq" id="WP_163518653.1">
    <property type="nucleotide sequence ID" value="NZ_JTCM02000008.1"/>
</dbReference>
<accession>A0A846H5C5</accession>